<name>A0A3B0MBP1_9GAMM</name>
<evidence type="ECO:0000313" key="1">
    <source>
        <dbReference type="EMBL" id="SSW95097.1"/>
    </source>
</evidence>
<dbReference type="EMBL" id="UFQR01000003">
    <property type="protein sequence ID" value="SSW95097.1"/>
    <property type="molecule type" value="Genomic_DNA"/>
</dbReference>
<protein>
    <recommendedName>
        <fullName evidence="2">DUF1315 family protein</fullName>
    </recommendedName>
</protein>
<gene>
    <name evidence="1" type="ORF">ARTV_0837</name>
</gene>
<reference evidence="1" key="1">
    <citation type="submission" date="2018-04" db="EMBL/GenBank/DDBJ databases">
        <authorList>
            <person name="Go L.Y."/>
            <person name="Mitchell J.A."/>
        </authorList>
    </citation>
    <scope>NUCLEOTIDE SEQUENCE</scope>
    <source>
        <strain evidence="1">ARTV</strain>
    </source>
</reference>
<dbReference type="InterPro" id="IPR009749">
    <property type="entry name" value="DUF1315"/>
</dbReference>
<accession>A0A3B0MBP1</accession>
<sequence>MELNDLVNLMTVDIYQRLLTAVELGKWPDGVVLTPEQKENSLQAIMLWQARHNHDAQHMTVGTDGNIILKTKDELKRLFDSEQQQ</sequence>
<dbReference type="Pfam" id="PF07023">
    <property type="entry name" value="DUF1315"/>
    <property type="match status" value="1"/>
</dbReference>
<proteinExistence type="predicted"/>
<organism evidence="1">
    <name type="scientific">Arsenophonus endosymbiont of Trialeurodes vaporariorum</name>
    <dbReference type="NCBI Taxonomy" id="235567"/>
    <lineage>
        <taxon>Bacteria</taxon>
        <taxon>Pseudomonadati</taxon>
        <taxon>Pseudomonadota</taxon>
        <taxon>Gammaproteobacteria</taxon>
        <taxon>Enterobacterales</taxon>
        <taxon>Morganellaceae</taxon>
        <taxon>Arsenophonus</taxon>
    </lineage>
</organism>
<dbReference type="AlphaFoldDB" id="A0A3B0MBP1"/>
<evidence type="ECO:0008006" key="2">
    <source>
        <dbReference type="Google" id="ProtNLM"/>
    </source>
</evidence>